<evidence type="ECO:0000313" key="13">
    <source>
        <dbReference type="Proteomes" id="UP000070168"/>
    </source>
</evidence>
<feature type="region of interest" description="C-terminal hotdog fold" evidence="7">
    <location>
        <begin position="1104"/>
        <end position="1258"/>
    </location>
</feature>
<dbReference type="EMBL" id="LHQR01000020">
    <property type="protein sequence ID" value="KXG52763.1"/>
    <property type="molecule type" value="Genomic_DNA"/>
</dbReference>
<dbReference type="InterPro" id="IPR011032">
    <property type="entry name" value="GroES-like_sf"/>
</dbReference>
<dbReference type="GO" id="GO:0032259">
    <property type="term" value="P:methylation"/>
    <property type="evidence" value="ECO:0007669"/>
    <property type="project" value="UniProtKB-KW"/>
</dbReference>
<dbReference type="GO" id="GO:0016787">
    <property type="term" value="F:hydrolase activity"/>
    <property type="evidence" value="ECO:0007669"/>
    <property type="project" value="UniProtKB-KW"/>
</dbReference>
<dbReference type="PROSITE" id="PS52019">
    <property type="entry name" value="PKS_MFAS_DH"/>
    <property type="match status" value="1"/>
</dbReference>
<dbReference type="SUPFAM" id="SSF53901">
    <property type="entry name" value="Thiolase-like"/>
    <property type="match status" value="1"/>
</dbReference>
<dbReference type="InterPro" id="IPR036736">
    <property type="entry name" value="ACP-like_sf"/>
</dbReference>
<dbReference type="InterPro" id="IPR020807">
    <property type="entry name" value="PKS_DH"/>
</dbReference>
<proteinExistence type="predicted"/>
<name>A0A135LUW3_PENPA</name>
<feature type="active site" description="Proton donor; for dehydratase activity" evidence="7">
    <location>
        <position position="1171"/>
    </location>
</feature>
<dbReference type="SMART" id="SM00827">
    <property type="entry name" value="PKS_AT"/>
    <property type="match status" value="1"/>
</dbReference>
<dbReference type="SUPFAM" id="SSF52151">
    <property type="entry name" value="FabD/lysophospholipase-like"/>
    <property type="match status" value="1"/>
</dbReference>
<dbReference type="GO" id="GO:0004315">
    <property type="term" value="F:3-oxoacyl-[acyl-carrier-protein] synthase activity"/>
    <property type="evidence" value="ECO:0007669"/>
    <property type="project" value="InterPro"/>
</dbReference>
<dbReference type="SMART" id="SM00826">
    <property type="entry name" value="PKS_DH"/>
    <property type="match status" value="1"/>
</dbReference>
<dbReference type="OrthoDB" id="329835at2759"/>
<feature type="compositionally biased region" description="Polar residues" evidence="8">
    <location>
        <begin position="1820"/>
        <end position="1838"/>
    </location>
</feature>
<feature type="domain" description="PKS/mFAS DH" evidence="11">
    <location>
        <begin position="945"/>
        <end position="1258"/>
    </location>
</feature>
<dbReference type="InterPro" id="IPR049551">
    <property type="entry name" value="PKS_DH_C"/>
</dbReference>
<dbReference type="GO" id="GO:0006633">
    <property type="term" value="P:fatty acid biosynthetic process"/>
    <property type="evidence" value="ECO:0007669"/>
    <property type="project" value="InterPro"/>
</dbReference>
<evidence type="ECO:0000256" key="3">
    <source>
        <dbReference type="ARBA" id="ARBA00022603"/>
    </source>
</evidence>
<comment type="caution">
    <text evidence="12">The sequence shown here is derived from an EMBL/GenBank/DDBJ whole genome shotgun (WGS) entry which is preliminary data.</text>
</comment>
<dbReference type="InterPro" id="IPR014043">
    <property type="entry name" value="Acyl_transferase_dom"/>
</dbReference>
<dbReference type="GO" id="GO:0030639">
    <property type="term" value="P:polyketide biosynthetic process"/>
    <property type="evidence" value="ECO:0007669"/>
    <property type="project" value="UniProtKB-ARBA"/>
</dbReference>
<keyword evidence="4 12" id="KW-0808">Transferase</keyword>
<evidence type="ECO:0000256" key="1">
    <source>
        <dbReference type="ARBA" id="ARBA00022450"/>
    </source>
</evidence>
<dbReference type="InterPro" id="IPR032821">
    <property type="entry name" value="PKS_assoc"/>
</dbReference>
<keyword evidence="6" id="KW-0511">Multifunctional enzyme</keyword>
<dbReference type="InterPro" id="IPR020806">
    <property type="entry name" value="PKS_PP-bd"/>
</dbReference>
<evidence type="ECO:0000313" key="12">
    <source>
        <dbReference type="EMBL" id="KXG52763.1"/>
    </source>
</evidence>
<evidence type="ECO:0000256" key="5">
    <source>
        <dbReference type="ARBA" id="ARBA00023002"/>
    </source>
</evidence>
<dbReference type="InterPro" id="IPR016039">
    <property type="entry name" value="Thiolase-like"/>
</dbReference>
<dbReference type="InterPro" id="IPR006162">
    <property type="entry name" value="Ppantetheine_attach_site"/>
</dbReference>
<sequence>MDGAVAIVGMGCRFAGASSPEKLWQMIQDGRSGHSRIPNRSFNPDAWYHPSRQRHGAISTKSGFFLDDVSAFDAPFFSVTAREAAAMDPMQRLGLEVAYESFENAGIPMERLARSRTGVYSGVMTADYQEIAEGDLFCLGDHAATGTNKAILSNRISWFFDLKGPSLTLDTACSSGLYGLHLACQAIKACECDQALVTGTNLILHPNLVSQYSAMRMIGPDGISHTFDESANGYGRGEGIAGVVVKRLEDALRDGDVIRAIIRGTGVNHDGKTTSMTIPSEDAQAALIESTYRRAGLPLSETCYFEAHGTGTPQGDPIEMRAIAKTIGTARRSTGPLYVGSVKPNVGHTEGAAGLAGLIKVVMCLESAVIPAVTGLKQVNPELHLSEWNIKLPRENLLWPEAGPRRASVNSFGFGGANAHVILEDALHYLASCRLQGTHITVSFPESSFDSSRSTSTEQSNFAAGESKLQLFAISANDQAGLTRVGKLYADFLEQKPGSKKGEVTSMETLSYILGTRRSQMDFRSYVVADTWVKLVESFRRQQDLPRERVSSRKKIAFVFTGQGAQRPGMARELLSDPDSGSSIRRSQKVLDACGAGFDIRHMLMSATAETIGDPRYSQPLCTAIQIALVDLLHSWGITPAAVVGHSSGEVAAAYAAGAISQEDAMYVAFYRGALSSQVASRSGTEGCMLAAGLSESDAASYLATSGCGDSVTIACINSPSSVTLSGPVQEISTLHEKLMAAGKFSRLLRTGVAYHSPQMAVITADVERVLNNLPRRTGVPRVPMYSSVTESPVGNNGLDRAYWMDNILMPVRFAGALHNLVTGPTSEPWNTEYSAILEIGPSKTLQGPIKQILSGIHPRLASKLPYRSILVAGEHAKKTALEAAGFLWATGHPVKIDKANAIPGEGVLLDMLPRMPSYPWNHDNSFWHENTASRAVRLRHQPRTDLLGVAVDGQNPFEPRWRNILSVSENPWLADHNVAAACLYPAAGYLVMVLEAAASMATDKEFLEGFELTNVMFETGLAIPEDSTGTEVCLSFRPHSHLNGMFDFTVYSNPPGESVRRLVTGSVMTVYKSPTPNEFEKDSKEEQWSHMRDMLLNAQNLTSNPIEKQEFYNHLVSIGLNYGPMFQGLQDIKVAPHSGTACGTLKVPDTKSVMPEQFEYPHFLHPATLDSAFQLAFAAVQAQEAMHQAAVPISVDRIFVSADICSGAGATFLGTASAQRLGQTLTADMLFVDISASRPYIVVDSMIMRDIGGRLVAREQAATTGARRSADLIWKEDITTTKVSETMNSHGWLDYWLDCFLHKYANVNILFVGAKNHKPWFTIVESKLRSKQRPSHCTVVVPGPDQQVLESLDGSLHTLSVKATGPDEAFQEKVEALGKYDLVILCGSDLANWTVSLIPRIWKPEARLVVLQDRGDNAEETSFREMIHHNYHVFEESIQNDCSYLVAGSPPKPLHSGPDQWKQKGIIILERNPGDQTPSQRNIRESLCEYFEQNRIKVKVACWGEYLPVNDAIVISLIEYGKPLIYNAGESDLVHLQQLVSSAEYVLWVTTGSLASPNEDGIKYAATTGLLRTARAEYPQLAIPHLDLSSDDSQREDTVSIISQVLCQTIPGLGITTDVIETEILEMDGKLLIPRLLPDAAMDAEIALDSHHSVNVDLKLENLSQAMALQVSAVGFIQWAPIADWVDGDSDSGTEAEADTLLITTKYMAITRLSRSHQALSSFNTLYNGWGVGTTIGCVTEVGHYVRDYQAGDMVLRLPAAPIQTRFRDDASSLLKLPSNISPTQAAYWIGPLTMAYHILGQMVLPMPSPGEESEDNFSQDTVSTDSTPRSPSAMSQNDGPIILIDVGDCTLRSALLQVAQWLSLKKFAVIPEGEELIAPSNCTVLSQLSSSVSWMIRNRSTHGGIDLVLSDLSNISNLPHLLTSIVPQGRFITIEANADRQSALHNLTQRHDIQFVSLDSSQIHMESMHSAQRAVVGLLERSPSVLPVQPPSSQHSISQLDSILETSNKGPSHVVLSFEPSSLIPVQHTAPRPTQLKSTGTYIVSGGLGALGLKIAAWLCHDHGARHLVLLSRSGRIPESSEVAIKALIQKGCRCEVVRCDITSPAAVREVAAQGAANNWDIRGIIQSAMVLADAPLESMTFDQWTTATAPKIQGSWNLHQILGENLDFFILLSSISGIIGNSAQANYSAGNTFEDALAAHRHHLGLTALSLNLGLVSEAGTMGSTDEVLQRFPHLHPVLVNMREVKAALSLAIRGKGVDGHLLSHQIVVGISDQISRSGGLLTWAFDPKFEHRVDRTVAPIDSKISYEEAICAASSVEDARLVIEDALRMNVASGISTDAGNIDVEKPITAYGIDSLKATEVRNWVLKEFKSQLSIFDVLSPAPISQLALAILKKSSLPKPVDSDGN</sequence>
<keyword evidence="12" id="KW-0378">Hydrolase</keyword>
<dbReference type="PROSITE" id="PS52004">
    <property type="entry name" value="KS3_2"/>
    <property type="match status" value="1"/>
</dbReference>
<dbReference type="InterPro" id="IPR014031">
    <property type="entry name" value="Ketoacyl_synth_C"/>
</dbReference>
<dbReference type="InterPro" id="IPR050091">
    <property type="entry name" value="PKS_NRPS_Biosynth_Enz"/>
</dbReference>
<dbReference type="PROSITE" id="PS00606">
    <property type="entry name" value="KS3_1"/>
    <property type="match status" value="1"/>
</dbReference>
<dbReference type="RefSeq" id="XP_040651298.1">
    <property type="nucleotide sequence ID" value="XM_040795733.1"/>
</dbReference>
<dbReference type="GO" id="GO:1901336">
    <property type="term" value="P:lactone biosynthetic process"/>
    <property type="evidence" value="ECO:0007669"/>
    <property type="project" value="UniProtKB-ARBA"/>
</dbReference>
<protein>
    <submittedName>
        <fullName evidence="12">Acyl transferase/acyl hydrolase/lysophospholipase</fullName>
    </submittedName>
</protein>
<dbReference type="Gene3D" id="3.40.47.10">
    <property type="match status" value="1"/>
</dbReference>
<dbReference type="SMART" id="SM00823">
    <property type="entry name" value="PKS_PP"/>
    <property type="match status" value="1"/>
</dbReference>
<dbReference type="SUPFAM" id="SSF50129">
    <property type="entry name" value="GroES-like"/>
    <property type="match status" value="1"/>
</dbReference>
<feature type="domain" description="Carrier" evidence="9">
    <location>
        <begin position="2322"/>
        <end position="2399"/>
    </location>
</feature>
<dbReference type="InterPro" id="IPR009081">
    <property type="entry name" value="PP-bd_ACP"/>
</dbReference>
<dbReference type="InterPro" id="IPR036291">
    <property type="entry name" value="NAD(P)-bd_dom_sf"/>
</dbReference>
<dbReference type="GeneID" id="63711033"/>
<dbReference type="SMART" id="SM00825">
    <property type="entry name" value="PKS_KS"/>
    <property type="match status" value="1"/>
</dbReference>
<dbReference type="InterPro" id="IPR020841">
    <property type="entry name" value="PKS_Beta-ketoAc_synthase_dom"/>
</dbReference>
<keyword evidence="13" id="KW-1185">Reference proteome</keyword>
<dbReference type="PROSITE" id="PS00012">
    <property type="entry name" value="PHOSPHOPANTETHEINE"/>
    <property type="match status" value="1"/>
</dbReference>
<dbReference type="Proteomes" id="UP000070168">
    <property type="component" value="Unassembled WGS sequence"/>
</dbReference>
<dbReference type="CDD" id="cd00833">
    <property type="entry name" value="PKS"/>
    <property type="match status" value="1"/>
</dbReference>
<feature type="domain" description="Ketosynthase family 3 (KS3)" evidence="10">
    <location>
        <begin position="2"/>
        <end position="425"/>
    </location>
</feature>
<dbReference type="SUPFAM" id="SSF47336">
    <property type="entry name" value="ACP-like"/>
    <property type="match status" value="1"/>
</dbReference>
<dbReference type="Pfam" id="PF00109">
    <property type="entry name" value="ketoacyl-synt"/>
    <property type="match status" value="1"/>
</dbReference>
<keyword evidence="5" id="KW-0560">Oxidoreductase</keyword>
<dbReference type="SUPFAM" id="SSF51735">
    <property type="entry name" value="NAD(P)-binding Rossmann-fold domains"/>
    <property type="match status" value="1"/>
</dbReference>
<dbReference type="InterPro" id="IPR016035">
    <property type="entry name" value="Acyl_Trfase/lysoPLipase"/>
</dbReference>
<keyword evidence="3" id="KW-0489">Methyltransferase</keyword>
<evidence type="ECO:0000256" key="6">
    <source>
        <dbReference type="ARBA" id="ARBA00023268"/>
    </source>
</evidence>
<dbReference type="Gene3D" id="3.10.129.110">
    <property type="entry name" value="Polyketide synthase dehydratase"/>
    <property type="match status" value="1"/>
</dbReference>
<dbReference type="Pfam" id="PF08659">
    <property type="entry name" value="KR"/>
    <property type="match status" value="1"/>
</dbReference>
<dbReference type="GO" id="GO:0008168">
    <property type="term" value="F:methyltransferase activity"/>
    <property type="evidence" value="ECO:0007669"/>
    <property type="project" value="UniProtKB-KW"/>
</dbReference>
<accession>A0A135LUW3</accession>
<dbReference type="OMA" id="VMTADYQ"/>
<dbReference type="GO" id="GO:0016491">
    <property type="term" value="F:oxidoreductase activity"/>
    <property type="evidence" value="ECO:0007669"/>
    <property type="project" value="UniProtKB-KW"/>
</dbReference>
<dbReference type="InterPro" id="IPR049552">
    <property type="entry name" value="PKS_DH_N"/>
</dbReference>
<dbReference type="Gene3D" id="3.40.50.720">
    <property type="entry name" value="NAD(P)-binding Rossmann-like Domain"/>
    <property type="match status" value="2"/>
</dbReference>
<dbReference type="InterPro" id="IPR018201">
    <property type="entry name" value="Ketoacyl_synth_AS"/>
</dbReference>
<gene>
    <name evidence="12" type="ORF">PGRI_080190</name>
</gene>
<dbReference type="Gene3D" id="3.40.366.10">
    <property type="entry name" value="Malonyl-Coenzyme A Acyl Carrier Protein, domain 2"/>
    <property type="match status" value="1"/>
</dbReference>
<dbReference type="InterPro" id="IPR013968">
    <property type="entry name" value="PKS_KR"/>
</dbReference>
<evidence type="ECO:0000256" key="4">
    <source>
        <dbReference type="ARBA" id="ARBA00022679"/>
    </source>
</evidence>
<evidence type="ECO:0000259" key="9">
    <source>
        <dbReference type="PROSITE" id="PS50075"/>
    </source>
</evidence>
<keyword evidence="2" id="KW-0597">Phosphoprotein</keyword>
<dbReference type="SUPFAM" id="SSF55048">
    <property type="entry name" value="Probable ACP-binding domain of malonyl-CoA ACP transacylase"/>
    <property type="match status" value="1"/>
</dbReference>
<dbReference type="InterPro" id="IPR042104">
    <property type="entry name" value="PKS_dehydratase_sf"/>
</dbReference>
<evidence type="ECO:0000256" key="8">
    <source>
        <dbReference type="SAM" id="MobiDB-lite"/>
    </source>
</evidence>
<feature type="region of interest" description="Disordered" evidence="8">
    <location>
        <begin position="1811"/>
        <end position="1838"/>
    </location>
</feature>
<dbReference type="STRING" id="5078.A0A135LUW3"/>
<dbReference type="GO" id="GO:0004312">
    <property type="term" value="F:fatty acid synthase activity"/>
    <property type="evidence" value="ECO:0007669"/>
    <property type="project" value="TreeGrafter"/>
</dbReference>
<dbReference type="Gene3D" id="1.10.1200.10">
    <property type="entry name" value="ACP-like"/>
    <property type="match status" value="1"/>
</dbReference>
<organism evidence="12 13">
    <name type="scientific">Penicillium patulum</name>
    <name type="common">Penicillium griseofulvum</name>
    <dbReference type="NCBI Taxonomy" id="5078"/>
    <lineage>
        <taxon>Eukaryota</taxon>
        <taxon>Fungi</taxon>
        <taxon>Dikarya</taxon>
        <taxon>Ascomycota</taxon>
        <taxon>Pezizomycotina</taxon>
        <taxon>Eurotiomycetes</taxon>
        <taxon>Eurotiomycetidae</taxon>
        <taxon>Eurotiales</taxon>
        <taxon>Aspergillaceae</taxon>
        <taxon>Penicillium</taxon>
    </lineage>
</organism>
<evidence type="ECO:0000256" key="7">
    <source>
        <dbReference type="PROSITE-ProRule" id="PRU01363"/>
    </source>
</evidence>
<dbReference type="Gene3D" id="3.90.180.10">
    <property type="entry name" value="Medium-chain alcohol dehydrogenases, catalytic domain"/>
    <property type="match status" value="1"/>
</dbReference>
<dbReference type="GO" id="GO:0031177">
    <property type="term" value="F:phosphopantetheine binding"/>
    <property type="evidence" value="ECO:0007669"/>
    <property type="project" value="InterPro"/>
</dbReference>
<reference evidence="12 13" key="1">
    <citation type="journal article" date="2016" name="BMC Genomics">
        <title>Genome sequencing and secondary metabolism of the postharvest pathogen Penicillium griseofulvum.</title>
        <authorList>
            <person name="Banani H."/>
            <person name="Marcet-Houben M."/>
            <person name="Ballester A.R."/>
            <person name="Abbruscato P."/>
            <person name="Gonzalez-Candelas L."/>
            <person name="Gabaldon T."/>
            <person name="Spadaro D."/>
        </authorList>
    </citation>
    <scope>NUCLEOTIDE SEQUENCE [LARGE SCALE GENOMIC DNA]</scope>
    <source>
        <strain evidence="12 13">PG3</strain>
    </source>
</reference>
<dbReference type="Pfam" id="PF02801">
    <property type="entry name" value="Ketoacyl-synt_C"/>
    <property type="match status" value="1"/>
</dbReference>
<feature type="active site" description="Proton acceptor; for dehydratase activity" evidence="7">
    <location>
        <position position="977"/>
    </location>
</feature>
<dbReference type="PROSITE" id="PS50075">
    <property type="entry name" value="CARRIER"/>
    <property type="match status" value="1"/>
</dbReference>
<evidence type="ECO:0000259" key="11">
    <source>
        <dbReference type="PROSITE" id="PS52019"/>
    </source>
</evidence>
<dbReference type="PANTHER" id="PTHR43775">
    <property type="entry name" value="FATTY ACID SYNTHASE"/>
    <property type="match status" value="1"/>
</dbReference>
<dbReference type="SMART" id="SM00822">
    <property type="entry name" value="PKS_KR"/>
    <property type="match status" value="1"/>
</dbReference>
<dbReference type="InterPro" id="IPR001227">
    <property type="entry name" value="Ac_transferase_dom_sf"/>
</dbReference>
<keyword evidence="1" id="KW-0596">Phosphopantetheine</keyword>
<dbReference type="Pfam" id="PF23297">
    <property type="entry name" value="ACP_SdgA_C"/>
    <property type="match status" value="1"/>
</dbReference>
<dbReference type="InterPro" id="IPR049900">
    <property type="entry name" value="PKS_mFAS_DH"/>
</dbReference>
<evidence type="ECO:0000259" key="10">
    <source>
        <dbReference type="PROSITE" id="PS52004"/>
    </source>
</evidence>
<dbReference type="PANTHER" id="PTHR43775:SF29">
    <property type="entry name" value="ASPERFURANONE POLYKETIDE SYNTHASE AFOG-RELATED"/>
    <property type="match status" value="1"/>
</dbReference>
<dbReference type="InterPro" id="IPR014030">
    <property type="entry name" value="Ketoacyl_synth_N"/>
</dbReference>
<dbReference type="Pfam" id="PF14765">
    <property type="entry name" value="PS-DH"/>
    <property type="match status" value="1"/>
</dbReference>
<feature type="region of interest" description="N-terminal hotdog fold" evidence="7">
    <location>
        <begin position="945"/>
        <end position="1075"/>
    </location>
</feature>
<dbReference type="Pfam" id="PF16197">
    <property type="entry name" value="KAsynt_C_assoc"/>
    <property type="match status" value="1"/>
</dbReference>
<dbReference type="Pfam" id="PF00698">
    <property type="entry name" value="Acyl_transf_1"/>
    <property type="match status" value="1"/>
</dbReference>
<dbReference type="InterPro" id="IPR057326">
    <property type="entry name" value="KR_dom"/>
</dbReference>
<evidence type="ECO:0000256" key="2">
    <source>
        <dbReference type="ARBA" id="ARBA00022553"/>
    </source>
</evidence>
<dbReference type="Pfam" id="PF21089">
    <property type="entry name" value="PKS_DH_N"/>
    <property type="match status" value="1"/>
</dbReference>
<dbReference type="InterPro" id="IPR016036">
    <property type="entry name" value="Malonyl_transacylase_ACP-bd"/>
</dbReference>